<feature type="region of interest" description="Disordered" evidence="7">
    <location>
        <begin position="491"/>
        <end position="512"/>
    </location>
</feature>
<organism evidence="10 11">
    <name type="scientific">Calicophoron daubneyi</name>
    <name type="common">Rumen fluke</name>
    <name type="synonym">Paramphistomum daubneyi</name>
    <dbReference type="NCBI Taxonomy" id="300641"/>
    <lineage>
        <taxon>Eukaryota</taxon>
        <taxon>Metazoa</taxon>
        <taxon>Spiralia</taxon>
        <taxon>Lophotrochozoa</taxon>
        <taxon>Platyhelminthes</taxon>
        <taxon>Trematoda</taxon>
        <taxon>Digenea</taxon>
        <taxon>Plagiorchiida</taxon>
        <taxon>Pronocephalata</taxon>
        <taxon>Paramphistomoidea</taxon>
        <taxon>Paramphistomidae</taxon>
        <taxon>Calicophoron</taxon>
    </lineage>
</organism>
<dbReference type="SUPFAM" id="SSF52540">
    <property type="entry name" value="P-loop containing nucleoside triphosphate hydrolases"/>
    <property type="match status" value="1"/>
</dbReference>
<evidence type="ECO:0000256" key="4">
    <source>
        <dbReference type="ARBA" id="ARBA00022806"/>
    </source>
</evidence>
<dbReference type="InterPro" id="IPR007502">
    <property type="entry name" value="Helicase-assoc_dom"/>
</dbReference>
<sequence>MKEKFKNLSRPTESKLENSSEVRKLLPIWRHKEVLLEAVKKNQYCIIISSTGSGKTTQLPQFLLEGGLLPDRMVAITQPRRVAAISVAVRVAQEMGSGPVGIGPVGYCVRFEDMSDPQRTRLRYMTDGMLLREAILDPDLSRYRYVILDEAHERSLNTDILFGVVLMAARRRQQAWLAWRSARRKPQDGNDLQTSSGSPKPPLPLLKIIVMSATIDPAPFLTFLGSDNTQIVYIEGRPHPIKVLNINDPSSDYVADAATACIQIHKSKTCPLDRGVLIFLTGEEEIMRCCSLIRHFARALKQNGLMAGGPTEPNAVSGESVSTNGEDLNVFPLFASLPQGKQLQAISFTKANCRKVIVSTNLAETSITIPGIRYVIDCGHQKVRCWDNQTGLETFRVQKISKSQAWQRTGRAGREAAGVCLRLYTDAEYQNMPLHPQPELLRAPLTGVLLSLVSMHIKLPQTFPWLSKPKDGAVNAGIRLLERLGAVESSCPASTNDQEHAPNSSTSADTTQLVRPLNLTPLGSLMSAFPLEPRFSHTLISAAYFGCLVEVLSVLSMLYVSPIFYVPVEKREEFGEIQQRFRHPDGDLASLLLVYRAFVKASKCPNGDMHPEESFGSIKTSGGNTRHSWCRANFLNRARLSTAIQVRSQLKRVAKGAGLGSFVHSCGTDLYKITQAFLTSGFRDQVAILADSAILNGSDVSYASQRTHRPIYVRPHEDSATPDNHYFFIHPESQLYLSALSSPPPMLLFIESFTQPKHSLADSDWLPLGNDGAHNIVYMRHVACVKPGLSRSTDRSNFTSWVNQINANKFKVVKKLKSMESKRRSDEDISVVIPLKRTLSDNENEMPQSVHTHSAISSPVLRNSDDAGPSDITSNSPHSVCSTPETRNLVELDHGVVVLTKSQRKRLAKRRKKAALSLSTIQ</sequence>
<proteinExistence type="predicted"/>
<keyword evidence="2" id="KW-0547">Nucleotide-binding</keyword>
<feature type="compositionally biased region" description="Polar residues" evidence="7">
    <location>
        <begin position="845"/>
        <end position="861"/>
    </location>
</feature>
<evidence type="ECO:0000313" key="10">
    <source>
        <dbReference type="EMBL" id="CAL5140677.1"/>
    </source>
</evidence>
<dbReference type="InterPro" id="IPR027417">
    <property type="entry name" value="P-loop_NTPase"/>
</dbReference>
<evidence type="ECO:0000259" key="8">
    <source>
        <dbReference type="PROSITE" id="PS51192"/>
    </source>
</evidence>
<dbReference type="GO" id="GO:0005730">
    <property type="term" value="C:nucleolus"/>
    <property type="evidence" value="ECO:0007669"/>
    <property type="project" value="UniProtKB-ARBA"/>
</dbReference>
<protein>
    <recommendedName>
        <fullName evidence="1">RNA helicase</fullName>
        <ecNumber evidence="1">3.6.4.13</ecNumber>
    </recommendedName>
</protein>
<dbReference type="AlphaFoldDB" id="A0AAV2TTE1"/>
<comment type="caution">
    <text evidence="10">The sequence shown here is derived from an EMBL/GenBank/DDBJ whole genome shotgun (WGS) entry which is preliminary data.</text>
</comment>
<keyword evidence="5" id="KW-0067">ATP-binding</keyword>
<keyword evidence="3" id="KW-0378">Hydrolase</keyword>
<feature type="region of interest" description="Disordered" evidence="7">
    <location>
        <begin position="841"/>
        <end position="883"/>
    </location>
</feature>
<dbReference type="InterPro" id="IPR011545">
    <property type="entry name" value="DEAD/DEAH_box_helicase_dom"/>
</dbReference>
<dbReference type="EMBL" id="CAXLJL010000767">
    <property type="protein sequence ID" value="CAL5140677.1"/>
    <property type="molecule type" value="Genomic_DNA"/>
</dbReference>
<comment type="catalytic activity">
    <reaction evidence="6">
        <text>ATP + H2O = ADP + phosphate + H(+)</text>
        <dbReference type="Rhea" id="RHEA:13065"/>
        <dbReference type="ChEBI" id="CHEBI:15377"/>
        <dbReference type="ChEBI" id="CHEBI:15378"/>
        <dbReference type="ChEBI" id="CHEBI:30616"/>
        <dbReference type="ChEBI" id="CHEBI:43474"/>
        <dbReference type="ChEBI" id="CHEBI:456216"/>
        <dbReference type="EC" id="3.6.4.13"/>
    </reaction>
</comment>
<evidence type="ECO:0000256" key="7">
    <source>
        <dbReference type="SAM" id="MobiDB-lite"/>
    </source>
</evidence>
<dbReference type="InterPro" id="IPR014001">
    <property type="entry name" value="Helicase_ATP-bd"/>
</dbReference>
<dbReference type="Gene3D" id="1.20.120.1080">
    <property type="match status" value="1"/>
</dbReference>
<name>A0AAV2TTE1_CALDB</name>
<dbReference type="GO" id="GO:0003725">
    <property type="term" value="F:double-stranded RNA binding"/>
    <property type="evidence" value="ECO:0007669"/>
    <property type="project" value="TreeGrafter"/>
</dbReference>
<dbReference type="Pfam" id="PF00271">
    <property type="entry name" value="Helicase_C"/>
    <property type="match status" value="1"/>
</dbReference>
<dbReference type="CDD" id="cd18791">
    <property type="entry name" value="SF2_C_RHA"/>
    <property type="match status" value="1"/>
</dbReference>
<dbReference type="SMART" id="SM00487">
    <property type="entry name" value="DEXDc"/>
    <property type="match status" value="1"/>
</dbReference>
<evidence type="ECO:0000313" key="11">
    <source>
        <dbReference type="Proteomes" id="UP001497525"/>
    </source>
</evidence>
<reference evidence="10" key="1">
    <citation type="submission" date="2024-06" db="EMBL/GenBank/DDBJ databases">
        <authorList>
            <person name="Liu X."/>
            <person name="Lenzi L."/>
            <person name="Haldenby T S."/>
            <person name="Uol C."/>
        </authorList>
    </citation>
    <scope>NUCLEOTIDE SEQUENCE</scope>
</reference>
<dbReference type="EC" id="3.6.4.13" evidence="1"/>
<feature type="compositionally biased region" description="Polar residues" evidence="7">
    <location>
        <begin position="871"/>
        <end position="883"/>
    </location>
</feature>
<evidence type="ECO:0000256" key="1">
    <source>
        <dbReference type="ARBA" id="ARBA00012552"/>
    </source>
</evidence>
<dbReference type="Proteomes" id="UP001497525">
    <property type="component" value="Unassembled WGS sequence"/>
</dbReference>
<dbReference type="GO" id="GO:0005524">
    <property type="term" value="F:ATP binding"/>
    <property type="evidence" value="ECO:0007669"/>
    <property type="project" value="UniProtKB-KW"/>
</dbReference>
<dbReference type="SMART" id="SM00847">
    <property type="entry name" value="HA2"/>
    <property type="match status" value="1"/>
</dbReference>
<accession>A0AAV2TTE1</accession>
<dbReference type="PANTHER" id="PTHR18934">
    <property type="entry name" value="ATP-DEPENDENT RNA HELICASE"/>
    <property type="match status" value="1"/>
</dbReference>
<feature type="domain" description="Helicase C-terminal" evidence="9">
    <location>
        <begin position="256"/>
        <end position="456"/>
    </location>
</feature>
<gene>
    <name evidence="10" type="ORF">CDAUBV1_LOCUS15972</name>
</gene>
<dbReference type="Pfam" id="PF00270">
    <property type="entry name" value="DEAD"/>
    <property type="match status" value="1"/>
</dbReference>
<dbReference type="PROSITE" id="PS51192">
    <property type="entry name" value="HELICASE_ATP_BIND_1"/>
    <property type="match status" value="1"/>
</dbReference>
<dbReference type="InterPro" id="IPR001650">
    <property type="entry name" value="Helicase_C-like"/>
</dbReference>
<evidence type="ECO:0000256" key="2">
    <source>
        <dbReference type="ARBA" id="ARBA00022741"/>
    </source>
</evidence>
<evidence type="ECO:0000256" key="5">
    <source>
        <dbReference type="ARBA" id="ARBA00022840"/>
    </source>
</evidence>
<dbReference type="Pfam" id="PF21010">
    <property type="entry name" value="HA2_C"/>
    <property type="match status" value="1"/>
</dbReference>
<dbReference type="GO" id="GO:0045943">
    <property type="term" value="P:positive regulation of transcription by RNA polymerase I"/>
    <property type="evidence" value="ECO:0007669"/>
    <property type="project" value="TreeGrafter"/>
</dbReference>
<dbReference type="Gene3D" id="3.40.50.300">
    <property type="entry name" value="P-loop containing nucleotide triphosphate hydrolases"/>
    <property type="match status" value="2"/>
</dbReference>
<dbReference type="SMART" id="SM00490">
    <property type="entry name" value="HELICc"/>
    <property type="match status" value="1"/>
</dbReference>
<evidence type="ECO:0000256" key="3">
    <source>
        <dbReference type="ARBA" id="ARBA00022801"/>
    </source>
</evidence>
<dbReference type="GO" id="GO:0003724">
    <property type="term" value="F:RNA helicase activity"/>
    <property type="evidence" value="ECO:0007669"/>
    <property type="project" value="UniProtKB-EC"/>
</dbReference>
<dbReference type="PANTHER" id="PTHR18934:SF118">
    <property type="entry name" value="ATP-DEPENDENT RNA HELICASE DHX33"/>
    <property type="match status" value="1"/>
</dbReference>
<dbReference type="GO" id="GO:0016787">
    <property type="term" value="F:hydrolase activity"/>
    <property type="evidence" value="ECO:0007669"/>
    <property type="project" value="UniProtKB-KW"/>
</dbReference>
<keyword evidence="4" id="KW-0347">Helicase</keyword>
<evidence type="ECO:0000256" key="6">
    <source>
        <dbReference type="ARBA" id="ARBA00047984"/>
    </source>
</evidence>
<feature type="domain" description="Helicase ATP-binding" evidence="8">
    <location>
        <begin position="36"/>
        <end position="233"/>
    </location>
</feature>
<evidence type="ECO:0000259" key="9">
    <source>
        <dbReference type="PROSITE" id="PS51194"/>
    </source>
</evidence>
<dbReference type="PROSITE" id="PS51194">
    <property type="entry name" value="HELICASE_CTER"/>
    <property type="match status" value="1"/>
</dbReference>